<proteinExistence type="predicted"/>
<organism evidence="1">
    <name type="scientific">Vannella robusta</name>
    <dbReference type="NCBI Taxonomy" id="1487602"/>
    <lineage>
        <taxon>Eukaryota</taxon>
        <taxon>Amoebozoa</taxon>
        <taxon>Discosea</taxon>
        <taxon>Flabellinia</taxon>
        <taxon>Vannellidae</taxon>
        <taxon>Vannella</taxon>
    </lineage>
</organism>
<gene>
    <name evidence="1" type="ORF">VSP0166_LOCUS10743</name>
</gene>
<accession>A0A7S4IC82</accession>
<dbReference type="AlphaFoldDB" id="A0A7S4IC82"/>
<protein>
    <submittedName>
        <fullName evidence="1">Uncharacterized protein</fullName>
    </submittedName>
</protein>
<sequence length="146" mass="16620">MVPMHLDALLVQVTYHLKDANKFEEAITLVNNIINAELGSVEAFSILKFLRTELANQPLLVLAQCCMLQLHAYRQTKSVQSLTFIYTQARNNKLPISPSNLTFDEHCSFSFTCIQTIPPVLPQLELRDGVWQLHQLLGVLNRPVIY</sequence>
<name>A0A7S4IC82_9EUKA</name>
<dbReference type="EMBL" id="HBKP01015145">
    <property type="protein sequence ID" value="CAE2224997.1"/>
    <property type="molecule type" value="Transcribed_RNA"/>
</dbReference>
<reference evidence="1" key="1">
    <citation type="submission" date="2021-01" db="EMBL/GenBank/DDBJ databases">
        <authorList>
            <person name="Corre E."/>
            <person name="Pelletier E."/>
            <person name="Niang G."/>
            <person name="Scheremetjew M."/>
            <person name="Finn R."/>
            <person name="Kale V."/>
            <person name="Holt S."/>
            <person name="Cochrane G."/>
            <person name="Meng A."/>
            <person name="Brown T."/>
            <person name="Cohen L."/>
        </authorList>
    </citation>
    <scope>NUCLEOTIDE SEQUENCE</scope>
    <source>
        <strain evidence="1">DIVA3 518/3/11/1/6</strain>
    </source>
</reference>
<evidence type="ECO:0000313" key="1">
    <source>
        <dbReference type="EMBL" id="CAE2224997.1"/>
    </source>
</evidence>